<dbReference type="SUPFAM" id="SSF46785">
    <property type="entry name" value="Winged helix' DNA-binding domain"/>
    <property type="match status" value="1"/>
</dbReference>
<dbReference type="GO" id="GO:0043565">
    <property type="term" value="F:sequence-specific DNA binding"/>
    <property type="evidence" value="ECO:0007669"/>
    <property type="project" value="InterPro"/>
</dbReference>
<name>F0WH05_9STRA</name>
<comment type="subcellular location">
    <subcellularLocation>
        <location evidence="1">Nucleus</location>
    </subcellularLocation>
</comment>
<dbReference type="InterPro" id="IPR000232">
    <property type="entry name" value="HSF_DNA-bd"/>
</dbReference>
<sequence length="281" mass="32604">MNPSTLNPNDSLDLTHDHVSKIDPGLAPFLKSLRIILQNESQDIMRWTADGLAFEILDMGLMTERILPKYFKHSKYTSFQRQLNYFNFRKWTKSKATRCTFSNKFFVRDDPELAWCITRKKTVPVNTRTERKAGMKVTKEPSRVFLSFDAYRAQKKSKWSIYEHDASRSPVPIPLRTFSIAPRSFGKKNVDTFPESSNSVSSLFQGYEHFCGVNCTHHDEPYLMGQYTKFGQQHVEGVRYQPIEPIADPLDWVDTFLPSLDVHFCDKNADKLISNNRMLMA</sequence>
<dbReference type="InterPro" id="IPR036390">
    <property type="entry name" value="WH_DNA-bd_sf"/>
</dbReference>
<feature type="domain" description="HSF-type DNA-binding" evidence="5">
    <location>
        <begin position="25"/>
        <end position="120"/>
    </location>
</feature>
<gene>
    <name evidence="6" type="primary">AlNc14C96G5880</name>
    <name evidence="6" type="ORF">ALNC14_066630</name>
</gene>
<reference evidence="6" key="2">
    <citation type="submission" date="2011-02" db="EMBL/GenBank/DDBJ databases">
        <authorList>
            <person name="MacLean D."/>
        </authorList>
    </citation>
    <scope>NUCLEOTIDE SEQUENCE</scope>
</reference>
<protein>
    <submittedName>
        <fullName evidence="6">HSFtype DNAbinding protein putative</fullName>
    </submittedName>
</protein>
<comment type="similarity">
    <text evidence="4">Belongs to the HSF family.</text>
</comment>
<dbReference type="HOGENOM" id="CLU_061302_1_0_1"/>
<dbReference type="Pfam" id="PF00447">
    <property type="entry name" value="HSF_DNA-bind"/>
    <property type="match status" value="1"/>
</dbReference>
<dbReference type="AlphaFoldDB" id="F0WH05"/>
<evidence type="ECO:0000256" key="2">
    <source>
        <dbReference type="ARBA" id="ARBA00023125"/>
    </source>
</evidence>
<evidence type="ECO:0000256" key="4">
    <source>
        <dbReference type="RuleBase" id="RU004020"/>
    </source>
</evidence>
<proteinExistence type="inferred from homology"/>
<dbReference type="SMART" id="SM00415">
    <property type="entry name" value="HSF"/>
    <property type="match status" value="1"/>
</dbReference>
<keyword evidence="3" id="KW-0539">Nucleus</keyword>
<accession>F0WH05</accession>
<dbReference type="FunFam" id="1.10.10.10:FF:000286">
    <property type="entry name" value="Heat shock transcription factor"/>
    <property type="match status" value="1"/>
</dbReference>
<evidence type="ECO:0000256" key="3">
    <source>
        <dbReference type="ARBA" id="ARBA00023242"/>
    </source>
</evidence>
<evidence type="ECO:0000256" key="1">
    <source>
        <dbReference type="ARBA" id="ARBA00004123"/>
    </source>
</evidence>
<evidence type="ECO:0000259" key="5">
    <source>
        <dbReference type="SMART" id="SM00415"/>
    </source>
</evidence>
<reference evidence="6" key="1">
    <citation type="journal article" date="2011" name="PLoS Biol.">
        <title>Gene gain and loss during evolution of obligate parasitism in the white rust pathogen of Arabidopsis thaliana.</title>
        <authorList>
            <person name="Kemen E."/>
            <person name="Gardiner A."/>
            <person name="Schultz-Larsen T."/>
            <person name="Kemen A.C."/>
            <person name="Balmuth A.L."/>
            <person name="Robert-Seilaniantz A."/>
            <person name="Bailey K."/>
            <person name="Holub E."/>
            <person name="Studholme D.J."/>
            <person name="Maclean D."/>
            <person name="Jones J.D."/>
        </authorList>
    </citation>
    <scope>NUCLEOTIDE SEQUENCE</scope>
</reference>
<dbReference type="PANTHER" id="PTHR10015">
    <property type="entry name" value="HEAT SHOCK TRANSCRIPTION FACTOR"/>
    <property type="match status" value="1"/>
</dbReference>
<dbReference type="GO" id="GO:0003700">
    <property type="term" value="F:DNA-binding transcription factor activity"/>
    <property type="evidence" value="ECO:0007669"/>
    <property type="project" value="InterPro"/>
</dbReference>
<dbReference type="InterPro" id="IPR036388">
    <property type="entry name" value="WH-like_DNA-bd_sf"/>
</dbReference>
<evidence type="ECO:0000313" key="6">
    <source>
        <dbReference type="EMBL" id="CCA20520.1"/>
    </source>
</evidence>
<dbReference type="GO" id="GO:0005634">
    <property type="term" value="C:nucleus"/>
    <property type="evidence" value="ECO:0007669"/>
    <property type="project" value="UniProtKB-SubCell"/>
</dbReference>
<dbReference type="Gene3D" id="1.10.10.10">
    <property type="entry name" value="Winged helix-like DNA-binding domain superfamily/Winged helix DNA-binding domain"/>
    <property type="match status" value="1"/>
</dbReference>
<keyword evidence="2" id="KW-0238">DNA-binding</keyword>
<dbReference type="PRINTS" id="PR00056">
    <property type="entry name" value="HSFDOMAIN"/>
</dbReference>
<dbReference type="PANTHER" id="PTHR10015:SF427">
    <property type="entry name" value="HEAT SHOCK FACTOR PROTEIN"/>
    <property type="match status" value="1"/>
</dbReference>
<organism evidence="6">
    <name type="scientific">Albugo laibachii Nc14</name>
    <dbReference type="NCBI Taxonomy" id="890382"/>
    <lineage>
        <taxon>Eukaryota</taxon>
        <taxon>Sar</taxon>
        <taxon>Stramenopiles</taxon>
        <taxon>Oomycota</taxon>
        <taxon>Peronosporomycetes</taxon>
        <taxon>Albuginales</taxon>
        <taxon>Albuginaceae</taxon>
        <taxon>Albugo</taxon>
    </lineage>
</organism>
<dbReference type="EMBL" id="FR824141">
    <property type="protein sequence ID" value="CCA20520.1"/>
    <property type="molecule type" value="Genomic_DNA"/>
</dbReference>